<gene>
    <name evidence="7" type="ORF">J8A68_001416</name>
</gene>
<comment type="subcellular location">
    <subcellularLocation>
        <location evidence="1">Membrane</location>
        <topology evidence="1">Multi-pass membrane protein</topology>
    </subcellularLocation>
</comment>
<dbReference type="PANTHER" id="PTHR23502:SF2">
    <property type="entry name" value="TRANSPORTER, PUTATIVE (AFU_ORTHOLOGUE AFUA_2G08910)-RELATED"/>
    <property type="match status" value="1"/>
</dbReference>
<feature type="transmembrane region" description="Helical" evidence="5">
    <location>
        <begin position="465"/>
        <end position="489"/>
    </location>
</feature>
<evidence type="ECO:0000313" key="8">
    <source>
        <dbReference type="Proteomes" id="UP000694255"/>
    </source>
</evidence>
<dbReference type="InterPro" id="IPR020846">
    <property type="entry name" value="MFS_dom"/>
</dbReference>
<dbReference type="PROSITE" id="PS50850">
    <property type="entry name" value="MFS"/>
    <property type="match status" value="1"/>
</dbReference>
<dbReference type="AlphaFoldDB" id="A0A8J5QUA2"/>
<name>A0A8J5QUA2_9ASCO</name>
<feature type="transmembrane region" description="Helical" evidence="5">
    <location>
        <begin position="403"/>
        <end position="426"/>
    </location>
</feature>
<dbReference type="InterPro" id="IPR011701">
    <property type="entry name" value="MFS"/>
</dbReference>
<dbReference type="GeneID" id="73468217"/>
<feature type="transmembrane region" description="Helical" evidence="5">
    <location>
        <begin position="70"/>
        <end position="91"/>
    </location>
</feature>
<keyword evidence="2 5" id="KW-0812">Transmembrane</keyword>
<evidence type="ECO:0000259" key="6">
    <source>
        <dbReference type="PROSITE" id="PS50850"/>
    </source>
</evidence>
<feature type="transmembrane region" description="Helical" evidence="5">
    <location>
        <begin position="328"/>
        <end position="349"/>
    </location>
</feature>
<dbReference type="RefSeq" id="XP_049265339.1">
    <property type="nucleotide sequence ID" value="XM_049405068.1"/>
</dbReference>
<dbReference type="EMBL" id="JAGSYN010000053">
    <property type="protein sequence ID" value="KAG7665107.1"/>
    <property type="molecule type" value="Genomic_DNA"/>
</dbReference>
<dbReference type="PANTHER" id="PTHR23502">
    <property type="entry name" value="MAJOR FACILITATOR SUPERFAMILY"/>
    <property type="match status" value="1"/>
</dbReference>
<feature type="transmembrane region" description="Helical" evidence="5">
    <location>
        <begin position="196"/>
        <end position="217"/>
    </location>
</feature>
<accession>A0A8J5QUA2</accession>
<feature type="transmembrane region" description="Helical" evidence="5">
    <location>
        <begin position="370"/>
        <end position="391"/>
    </location>
</feature>
<dbReference type="OrthoDB" id="5215911at2759"/>
<feature type="transmembrane region" description="Helical" evidence="5">
    <location>
        <begin position="438"/>
        <end position="459"/>
    </location>
</feature>
<evidence type="ECO:0000256" key="1">
    <source>
        <dbReference type="ARBA" id="ARBA00004141"/>
    </source>
</evidence>
<feature type="domain" description="Major facilitator superfamily (MFS) profile" evidence="6">
    <location>
        <begin position="69"/>
        <end position="485"/>
    </location>
</feature>
<evidence type="ECO:0000256" key="2">
    <source>
        <dbReference type="ARBA" id="ARBA00022692"/>
    </source>
</evidence>
<protein>
    <recommendedName>
        <fullName evidence="6">Major facilitator superfamily (MFS) profile domain-containing protein</fullName>
    </recommendedName>
</protein>
<feature type="transmembrane region" description="Helical" evidence="5">
    <location>
        <begin position="164"/>
        <end position="184"/>
    </location>
</feature>
<dbReference type="GO" id="GO:0005886">
    <property type="term" value="C:plasma membrane"/>
    <property type="evidence" value="ECO:0007669"/>
    <property type="project" value="TreeGrafter"/>
</dbReference>
<keyword evidence="4 5" id="KW-0472">Membrane</keyword>
<dbReference type="Proteomes" id="UP000694255">
    <property type="component" value="Unassembled WGS sequence"/>
</dbReference>
<evidence type="ECO:0000256" key="5">
    <source>
        <dbReference type="SAM" id="Phobius"/>
    </source>
</evidence>
<proteinExistence type="predicted"/>
<keyword evidence="3 5" id="KW-1133">Transmembrane helix</keyword>
<dbReference type="Pfam" id="PF07690">
    <property type="entry name" value="MFS_1"/>
    <property type="match status" value="1"/>
</dbReference>
<sequence>MSSPSTTSADVEKTAQIYEINSDENTGYDLTQEHYDYLMERHGTIELDPLPSADPNDPLNWPEWKKNYQIFLVALGTFSATFMAAGLTPAFEAMSIEYSVPLASVSYLVASQIAAFGVLPLFWVPLMNTYGRKFFVTLGAFACCVLNIGGAFCTSYELQMLTRILVGIFISTVMASGGAFVADLSFASERGKKNGWWSVALIIGTPGGPFVTGFIQQYAGTKWVYFTFAILNFVQLILWVFSAETVFTRSNPEYKSEGMYKALGIRVSEARPFSWKMFVRPFKQATNFNVTLATIAASITFCYANIVIVVEMPQVMIPLFQLSPQDLALQYISIIIGSIIGEVLGGPLSDWWMKRCIAKRGGKRVIADRLCVCYNGYVWVIVGLIVWGVTLYTAEVGNWTIKPLIGCAITAAGNNIVATVITTFAIDSSPTKAADVALYLNCVRSLFGFLGPLYFHVMFDTLNFVGSAGLMCGLVFVFAFGPTAVAHIMGTRKAK</sequence>
<feature type="transmembrane region" description="Helical" evidence="5">
    <location>
        <begin position="286"/>
        <end position="308"/>
    </location>
</feature>
<keyword evidence="8" id="KW-1185">Reference proteome</keyword>
<feature type="transmembrane region" description="Helical" evidence="5">
    <location>
        <begin position="223"/>
        <end position="241"/>
    </location>
</feature>
<reference evidence="7 8" key="1">
    <citation type="journal article" date="2021" name="DNA Res.">
        <title>Genome analysis of Candida subhashii reveals its hybrid nature and dual mitochondrial genome conformations.</title>
        <authorList>
            <person name="Mixao V."/>
            <person name="Hegedusova E."/>
            <person name="Saus E."/>
            <person name="Pryszcz L.P."/>
            <person name="Cillingova A."/>
            <person name="Nosek J."/>
            <person name="Gabaldon T."/>
        </authorList>
    </citation>
    <scope>NUCLEOTIDE SEQUENCE [LARGE SCALE GENOMIC DNA]</scope>
    <source>
        <strain evidence="7 8">CBS 10753</strain>
    </source>
</reference>
<comment type="caution">
    <text evidence="7">The sequence shown here is derived from an EMBL/GenBank/DDBJ whole genome shotgun (WGS) entry which is preliminary data.</text>
</comment>
<evidence type="ECO:0000313" key="7">
    <source>
        <dbReference type="EMBL" id="KAG7665107.1"/>
    </source>
</evidence>
<feature type="transmembrane region" description="Helical" evidence="5">
    <location>
        <begin position="134"/>
        <end position="152"/>
    </location>
</feature>
<dbReference type="GO" id="GO:0022857">
    <property type="term" value="F:transmembrane transporter activity"/>
    <property type="evidence" value="ECO:0007669"/>
    <property type="project" value="InterPro"/>
</dbReference>
<feature type="transmembrane region" description="Helical" evidence="5">
    <location>
        <begin position="103"/>
        <end position="122"/>
    </location>
</feature>
<evidence type="ECO:0000256" key="4">
    <source>
        <dbReference type="ARBA" id="ARBA00023136"/>
    </source>
</evidence>
<organism evidence="7 8">
    <name type="scientific">[Candida] subhashii</name>
    <dbReference type="NCBI Taxonomy" id="561895"/>
    <lineage>
        <taxon>Eukaryota</taxon>
        <taxon>Fungi</taxon>
        <taxon>Dikarya</taxon>
        <taxon>Ascomycota</taxon>
        <taxon>Saccharomycotina</taxon>
        <taxon>Pichiomycetes</taxon>
        <taxon>Debaryomycetaceae</taxon>
        <taxon>Spathaspora</taxon>
    </lineage>
</organism>
<evidence type="ECO:0000256" key="3">
    <source>
        <dbReference type="ARBA" id="ARBA00022989"/>
    </source>
</evidence>